<dbReference type="InterPro" id="IPR036864">
    <property type="entry name" value="Zn2-C6_fun-type_DNA-bd_sf"/>
</dbReference>
<feature type="compositionally biased region" description="Polar residues" evidence="8">
    <location>
        <begin position="392"/>
        <end position="406"/>
    </location>
</feature>
<evidence type="ECO:0000313" key="12">
    <source>
        <dbReference type="Proteomes" id="UP001150904"/>
    </source>
</evidence>
<dbReference type="PROSITE" id="PS00028">
    <property type="entry name" value="ZINC_FINGER_C2H2_1"/>
    <property type="match status" value="1"/>
</dbReference>
<evidence type="ECO:0000256" key="2">
    <source>
        <dbReference type="ARBA" id="ARBA00022833"/>
    </source>
</evidence>
<keyword evidence="2" id="KW-0862">Zinc</keyword>
<dbReference type="CDD" id="cd12148">
    <property type="entry name" value="fungal_TF_MHR"/>
    <property type="match status" value="1"/>
</dbReference>
<keyword evidence="5" id="KW-0804">Transcription</keyword>
<evidence type="ECO:0000256" key="3">
    <source>
        <dbReference type="ARBA" id="ARBA00023015"/>
    </source>
</evidence>
<dbReference type="InterPro" id="IPR013087">
    <property type="entry name" value="Znf_C2H2_type"/>
</dbReference>
<evidence type="ECO:0000256" key="1">
    <source>
        <dbReference type="ARBA" id="ARBA00022723"/>
    </source>
</evidence>
<keyword evidence="6" id="KW-0539">Nucleus</keyword>
<dbReference type="SMART" id="SM00066">
    <property type="entry name" value="GAL4"/>
    <property type="match status" value="1"/>
</dbReference>
<protein>
    <submittedName>
        <fullName evidence="11">Uncharacterized protein</fullName>
    </submittedName>
</protein>
<dbReference type="PROSITE" id="PS00463">
    <property type="entry name" value="ZN2_CY6_FUNGAL_1"/>
    <property type="match status" value="1"/>
</dbReference>
<dbReference type="InterPro" id="IPR007219">
    <property type="entry name" value="XnlR_reg_dom"/>
</dbReference>
<feature type="region of interest" description="Disordered" evidence="8">
    <location>
        <begin position="1"/>
        <end position="40"/>
    </location>
</feature>
<feature type="domain" description="C2H2-type" evidence="10">
    <location>
        <begin position="41"/>
        <end position="68"/>
    </location>
</feature>
<dbReference type="InterPro" id="IPR001138">
    <property type="entry name" value="Zn2Cys6_DnaBD"/>
</dbReference>
<name>A0A9W9NF85_9EURO</name>
<dbReference type="SUPFAM" id="SSF57667">
    <property type="entry name" value="beta-beta-alpha zinc fingers"/>
    <property type="match status" value="1"/>
</dbReference>
<dbReference type="Gene3D" id="3.30.160.60">
    <property type="entry name" value="Classic Zinc Finger"/>
    <property type="match status" value="2"/>
</dbReference>
<dbReference type="GeneID" id="83175296"/>
<evidence type="ECO:0000256" key="6">
    <source>
        <dbReference type="ARBA" id="ARBA00023242"/>
    </source>
</evidence>
<evidence type="ECO:0000259" key="10">
    <source>
        <dbReference type="PROSITE" id="PS50157"/>
    </source>
</evidence>
<reference evidence="11" key="2">
    <citation type="journal article" date="2023" name="IMA Fungus">
        <title>Comparative genomic study of the Penicillium genus elucidates a diverse pangenome and 15 lateral gene transfer events.</title>
        <authorList>
            <person name="Petersen C."/>
            <person name="Sorensen T."/>
            <person name="Nielsen M.R."/>
            <person name="Sondergaard T.E."/>
            <person name="Sorensen J.L."/>
            <person name="Fitzpatrick D.A."/>
            <person name="Frisvad J.C."/>
            <person name="Nielsen K.L."/>
        </authorList>
    </citation>
    <scope>NUCLEOTIDE SEQUENCE</scope>
    <source>
        <strain evidence="11">IBT 15544</strain>
    </source>
</reference>
<feature type="region of interest" description="Disordered" evidence="8">
    <location>
        <begin position="392"/>
        <end position="438"/>
    </location>
</feature>
<dbReference type="Gene3D" id="4.10.240.10">
    <property type="entry name" value="Zn(2)-C6 fungal-type DNA-binding domain"/>
    <property type="match status" value="1"/>
</dbReference>
<dbReference type="FunFam" id="3.30.160.60:FF:001281">
    <property type="entry name" value="C2H2 transcription factor, putative"/>
    <property type="match status" value="1"/>
</dbReference>
<comment type="caution">
    <text evidence="11">The sequence shown here is derived from an EMBL/GenBank/DDBJ whole genome shotgun (WGS) entry which is preliminary data.</text>
</comment>
<feature type="compositionally biased region" description="Polar residues" evidence="8">
    <location>
        <begin position="249"/>
        <end position="260"/>
    </location>
</feature>
<dbReference type="OrthoDB" id="654211at2759"/>
<keyword evidence="1" id="KW-0479">Metal-binding</keyword>
<accession>A0A9W9NF85</accession>
<evidence type="ECO:0000259" key="9">
    <source>
        <dbReference type="PROSITE" id="PS50048"/>
    </source>
</evidence>
<feature type="region of interest" description="Disordered" evidence="8">
    <location>
        <begin position="146"/>
        <end position="195"/>
    </location>
</feature>
<dbReference type="PANTHER" id="PTHR47660:SF7">
    <property type="entry name" value="TRANSCRIPTION FACTOR WITH C2H2 AND ZN(2)-CYS(6) DNA BINDING DOMAIN (EUROFUNG)"/>
    <property type="match status" value="1"/>
</dbReference>
<evidence type="ECO:0000313" key="11">
    <source>
        <dbReference type="EMBL" id="KAJ5218834.1"/>
    </source>
</evidence>
<feature type="domain" description="Zn(2)-C6 fungal-type" evidence="9">
    <location>
        <begin position="113"/>
        <end position="142"/>
    </location>
</feature>
<dbReference type="GO" id="GO:0006351">
    <property type="term" value="P:DNA-templated transcription"/>
    <property type="evidence" value="ECO:0007669"/>
    <property type="project" value="InterPro"/>
</dbReference>
<dbReference type="EMBL" id="JAPQKR010000004">
    <property type="protein sequence ID" value="KAJ5218834.1"/>
    <property type="molecule type" value="Genomic_DNA"/>
</dbReference>
<dbReference type="PROSITE" id="PS50048">
    <property type="entry name" value="ZN2_CY6_FUNGAL_2"/>
    <property type="match status" value="1"/>
</dbReference>
<proteinExistence type="predicted"/>
<keyword evidence="7" id="KW-0863">Zinc-finger</keyword>
<feature type="region of interest" description="Disordered" evidence="8">
    <location>
        <begin position="224"/>
        <end position="302"/>
    </location>
</feature>
<dbReference type="PROSITE" id="PS50157">
    <property type="entry name" value="ZINC_FINGER_C2H2_2"/>
    <property type="match status" value="2"/>
</dbReference>
<evidence type="ECO:0000256" key="5">
    <source>
        <dbReference type="ARBA" id="ARBA00023163"/>
    </source>
</evidence>
<evidence type="ECO:0000256" key="7">
    <source>
        <dbReference type="PROSITE-ProRule" id="PRU00042"/>
    </source>
</evidence>
<organism evidence="11 12">
    <name type="scientific">Penicillium cinerascens</name>
    <dbReference type="NCBI Taxonomy" id="70096"/>
    <lineage>
        <taxon>Eukaryota</taxon>
        <taxon>Fungi</taxon>
        <taxon>Dikarya</taxon>
        <taxon>Ascomycota</taxon>
        <taxon>Pezizomycotina</taxon>
        <taxon>Eurotiomycetes</taxon>
        <taxon>Eurotiomycetidae</taxon>
        <taxon>Eurotiales</taxon>
        <taxon>Aspergillaceae</taxon>
        <taxon>Penicillium</taxon>
    </lineage>
</organism>
<reference evidence="11" key="1">
    <citation type="submission" date="2022-12" db="EMBL/GenBank/DDBJ databases">
        <authorList>
            <person name="Petersen C."/>
        </authorList>
    </citation>
    <scope>NUCLEOTIDE SEQUENCE</scope>
    <source>
        <strain evidence="11">IBT 15544</strain>
    </source>
</reference>
<dbReference type="InterPro" id="IPR036236">
    <property type="entry name" value="Znf_C2H2_sf"/>
</dbReference>
<evidence type="ECO:0000256" key="4">
    <source>
        <dbReference type="ARBA" id="ARBA00023125"/>
    </source>
</evidence>
<feature type="region of interest" description="Disordered" evidence="8">
    <location>
        <begin position="352"/>
        <end position="371"/>
    </location>
</feature>
<feature type="domain" description="C2H2-type" evidence="10">
    <location>
        <begin position="69"/>
        <end position="91"/>
    </location>
</feature>
<sequence>MLSENDNARPETAMHDMDSRADRGQGAHQPGDNRDSPSGHVRCSVCSSIFRRPEHLKRHLRSHTKEKPFECAQCGRHFSRTDTLHRHELSHHTTGGEGGKDRAHRITVKTFRACFSCATARVRCSGGTPCGRCDNRLLECQYPTERRSRGKVRNGASKGVSGLDMLEHEPQTPLPSSNRLNGDEAESMEIEHGSSSQMAEFSVNNIHGVTSPNASVNTFSSRMDTHRESISSDGRAPIAGASNPPLYLPSSNQLPSTRLSSAVYPNDTSQHPPNEMATPDVPEMFSVDPTSGLSPNGRDLQPDLTNSVADIEMDISGNAQMTLEFDSSLFDQSMLSTINWLPNELFASASNGPTQLSGVPSQQPQSAVSDSYPTRMAWYPPVTNTEQISPSMAENFSHTPSGNISLGTDMGSPRRYSKVGSEASPYSESMDSSKRSSDYYVDGGGARLPSYRKKHVPWPNAVKAMALSGQSIAEDNVRRHGFPSTHEISVNNAEVAKSVRPIDTNTHQELYRNFLLLCRTENSFFEVFESDYFPTAENCTGYLASYFDSFHDVYPIIHQPTFDLNRCHWLLVLAIMAIGCRTSSIYEADQCGNAFHEMIRRALYVEKEKSDMERVSLHLMQAMLLNCIGLLHSGSEQDKLSALKMFKDLVTFASHEKLLSSSHTDISSTSSEVMWVKWAQDETRRRTGYCIWVYTPPLENVRLQLTMSYLKLLDCTLAYYFEDRPLLSLDDGQASLPAHEKLWQIGSAEAWRHRWDNTTVNDSLYDTVHILYIEKKLVSGIGEFSHILLLHALYHRMWEVGDYFRRPLSFWNPTAKRQSRETAVPPGPVWLPGIPSYSKWRNSTCDCLDILHWTANSTVAKAAGMEHPTVLHLHAARLVLLAPFREIRSLATSLATDQLRWSKRHQAIEWQYIWRWVKHDQYKARLSIIHAGATLWHVRRYSMSAFHEPVAVFLAVLTLWAYGSCHAHATQDSIPHLQVSGIELSEEPSFVHLDRPCDDELVQLFVRKGHSMRGNVTGVGNICAPEGPERMLRVGCEILTSLTAWGVSKRFIVILTRLADVMARQPSTEHNHNASMGGS</sequence>
<dbReference type="AlphaFoldDB" id="A0A9W9NF85"/>
<dbReference type="PANTHER" id="PTHR47660">
    <property type="entry name" value="TRANSCRIPTION FACTOR WITH C2H2 AND ZN(2)-CYS(6) DNA BINDING DOMAIN (EUROFUNG)-RELATED-RELATED"/>
    <property type="match status" value="1"/>
</dbReference>
<dbReference type="GO" id="GO:0003677">
    <property type="term" value="F:DNA binding"/>
    <property type="evidence" value="ECO:0007669"/>
    <property type="project" value="UniProtKB-KW"/>
</dbReference>
<gene>
    <name evidence="11" type="ORF">N7498_000933</name>
</gene>
<dbReference type="RefSeq" id="XP_058313407.1">
    <property type="nucleotide sequence ID" value="XM_058447996.1"/>
</dbReference>
<dbReference type="GO" id="GO:0008270">
    <property type="term" value="F:zinc ion binding"/>
    <property type="evidence" value="ECO:0007669"/>
    <property type="project" value="UniProtKB-KW"/>
</dbReference>
<dbReference type="CDD" id="cd00067">
    <property type="entry name" value="GAL4"/>
    <property type="match status" value="1"/>
</dbReference>
<dbReference type="SMART" id="SM00355">
    <property type="entry name" value="ZnF_C2H2"/>
    <property type="match status" value="2"/>
</dbReference>
<evidence type="ECO:0000256" key="8">
    <source>
        <dbReference type="SAM" id="MobiDB-lite"/>
    </source>
</evidence>
<feature type="compositionally biased region" description="Basic and acidic residues" evidence="8">
    <location>
        <begin position="1"/>
        <end position="37"/>
    </location>
</feature>
<dbReference type="Pfam" id="PF04082">
    <property type="entry name" value="Fungal_trans"/>
    <property type="match status" value="1"/>
</dbReference>
<keyword evidence="12" id="KW-1185">Reference proteome</keyword>
<keyword evidence="3" id="KW-0805">Transcription regulation</keyword>
<dbReference type="Proteomes" id="UP001150904">
    <property type="component" value="Unassembled WGS sequence"/>
</dbReference>
<dbReference type="GO" id="GO:0000981">
    <property type="term" value="F:DNA-binding transcription factor activity, RNA polymerase II-specific"/>
    <property type="evidence" value="ECO:0007669"/>
    <property type="project" value="InterPro"/>
</dbReference>
<keyword evidence="4" id="KW-0238">DNA-binding</keyword>
<dbReference type="SUPFAM" id="SSF57701">
    <property type="entry name" value="Zn2/Cys6 DNA-binding domain"/>
    <property type="match status" value="1"/>
</dbReference>
<dbReference type="Pfam" id="PF00172">
    <property type="entry name" value="Zn_clus"/>
    <property type="match status" value="1"/>
</dbReference>